<dbReference type="EMBL" id="PZQS01000001">
    <property type="protein sequence ID" value="PVD39477.1"/>
    <property type="molecule type" value="Genomic_DNA"/>
</dbReference>
<dbReference type="Gene3D" id="2.60.120.200">
    <property type="match status" value="1"/>
</dbReference>
<evidence type="ECO:0000313" key="14">
    <source>
        <dbReference type="Proteomes" id="UP000245119"/>
    </source>
</evidence>
<comment type="subcellular location">
    <subcellularLocation>
        <location evidence="1">Membrane</location>
        <topology evidence="1">Multi-pass membrane protein</topology>
    </subcellularLocation>
</comment>
<evidence type="ECO:0000256" key="7">
    <source>
        <dbReference type="ARBA" id="ARBA00023170"/>
    </source>
</evidence>
<keyword evidence="14" id="KW-1185">Reference proteome</keyword>
<dbReference type="Pfam" id="PF00354">
    <property type="entry name" value="Pentaxin"/>
    <property type="match status" value="1"/>
</dbReference>
<accession>A0A2T7Q1F6</accession>
<dbReference type="GO" id="GO:0007189">
    <property type="term" value="P:adenylate cyclase-activating G protein-coupled receptor signaling pathway"/>
    <property type="evidence" value="ECO:0007669"/>
    <property type="project" value="TreeGrafter"/>
</dbReference>
<evidence type="ECO:0000256" key="1">
    <source>
        <dbReference type="ARBA" id="ARBA00004141"/>
    </source>
</evidence>
<dbReference type="InterPro" id="IPR036445">
    <property type="entry name" value="GPCR_2_extracell_dom_sf"/>
</dbReference>
<dbReference type="PANTHER" id="PTHR12011">
    <property type="entry name" value="ADHESION G-PROTEIN COUPLED RECEPTOR"/>
    <property type="match status" value="1"/>
</dbReference>
<dbReference type="PANTHER" id="PTHR12011:SF470">
    <property type="entry name" value="ADHESION G PROTEIN-COUPLED RECEPTOR L2-LIKE"/>
    <property type="match status" value="1"/>
</dbReference>
<dbReference type="PROSITE" id="PS51828">
    <property type="entry name" value="PTX_2"/>
    <property type="match status" value="1"/>
</dbReference>
<dbReference type="Pfam" id="PF16489">
    <property type="entry name" value="GAIN"/>
    <property type="match status" value="1"/>
</dbReference>
<keyword evidence="5" id="KW-0297">G-protein coupled receptor</keyword>
<evidence type="ECO:0000259" key="12">
    <source>
        <dbReference type="PROSITE" id="PS51828"/>
    </source>
</evidence>
<name>A0A2T7Q1F6_POMCA</name>
<feature type="domain" description="G-protein coupled receptors family 2 profile 2" evidence="11">
    <location>
        <begin position="663"/>
        <end position="924"/>
    </location>
</feature>
<dbReference type="Gene3D" id="4.10.1240.10">
    <property type="entry name" value="GPCR, family 2, extracellular hormone receptor domain"/>
    <property type="match status" value="1"/>
</dbReference>
<comment type="caution">
    <text evidence="13">The sequence shown here is derived from an EMBL/GenBank/DDBJ whole genome shotgun (WGS) entry which is preliminary data.</text>
</comment>
<sequence>MYHVLCTVAGQNSPDPRIDSQCLETYYTLPKCIDHPDGYGCSNSKWTIPPRYTLLLGRAFPKLSEFTVAFWINVSNPAHPGTVLSYRHADSPNVMRFLSGPKLTFDIWGQRQVTQTVLIPHELVHIAWSWSSKDGTWQLFKNGVRVESGKLNVKQGIPAGGEFILGQSSKAGVSFDVTYALEGDLSHFNIWNFTLPGEEVRYLASSCTFQYCGNAVQWVEFRAGTRGDIRMRWPSGIFSNVSCFSERDAGVSCDKSCSSRIGAQCNAEIKENIPWGRQPAQQNVSVDCPAQATRSCLLQGTDDGVWQEPYIDDCISDELLDLKMKFQTLAEGWLDQAQVLRLAERLLNHTEEHTYTNPIDIATVIHLLSLLVSTQGERPQTVSWSEHGQRFARAQEIYPTFNQTLTFCEMVSRIVNNLLRPKNEVGWNATQPSGSEGDNLMRVMHNFADAISRSLIYHIIDGRVILANAHIYQYHEYIEVKIITQWVEKVSGVEFPSDSDVSEHGMDRTSGFLSIKKEELVKGTSYFLFPVFYGISVFRYKNLAKVLPSHDVHSRTKEDWVNSPVMAFYLHQADLNVNCSPSPYSDEGISIHLPVLDTFNISNPECVRLVHAQKKRQWRWSTQHCTLKQFDLHSTTCCCDETGVFAVTTDMYNDNWDKGDKRPQLLNFASYFGCAASATMCLLTCAIHVYLKTSSTTAALHRNFSVSTSLSQLAFMFGIDRYDNQLVCQAFAVLLHYFFLSSYCWLMNEAFNLYIVITYSAHSNNNLADTGSMLRYYVLGWVIPGVLVGAFVGTADKYYAEDMCWVSPYHIWLFLGPAIGIICITILVQIFTAKEHNENSYTKSEKTNKIITINMKGLWIQLILVTVCWSFAFMSIHIYDRIIKLLYALFNSLQVPHPPAPCHHQASLASSCVDDLTHVFQSFF</sequence>
<feature type="transmembrane region" description="Helical" evidence="10">
    <location>
        <begin position="811"/>
        <end position="831"/>
    </location>
</feature>
<dbReference type="PROSITE" id="PS50261">
    <property type="entry name" value="G_PROTEIN_RECEP_F2_4"/>
    <property type="match status" value="1"/>
</dbReference>
<keyword evidence="7" id="KW-0675">Receptor</keyword>
<dbReference type="SUPFAM" id="SSF49899">
    <property type="entry name" value="Concanavalin A-like lectins/glucanases"/>
    <property type="match status" value="1"/>
</dbReference>
<feature type="transmembrane region" description="Helical" evidence="10">
    <location>
        <begin position="731"/>
        <end position="757"/>
    </location>
</feature>
<feature type="domain" description="Pentraxin (PTX)" evidence="12">
    <location>
        <begin position="37"/>
        <end position="238"/>
    </location>
</feature>
<dbReference type="GO" id="GO:0007166">
    <property type="term" value="P:cell surface receptor signaling pathway"/>
    <property type="evidence" value="ECO:0007669"/>
    <property type="project" value="InterPro"/>
</dbReference>
<evidence type="ECO:0000313" key="13">
    <source>
        <dbReference type="EMBL" id="PVD39477.1"/>
    </source>
</evidence>
<evidence type="ECO:0000256" key="5">
    <source>
        <dbReference type="ARBA" id="ARBA00023040"/>
    </source>
</evidence>
<feature type="transmembrane region" description="Helical" evidence="10">
    <location>
        <begin position="777"/>
        <end position="799"/>
    </location>
</feature>
<dbReference type="InterPro" id="IPR001759">
    <property type="entry name" value="PTX_dom"/>
</dbReference>
<evidence type="ECO:0000256" key="10">
    <source>
        <dbReference type="SAM" id="Phobius"/>
    </source>
</evidence>
<dbReference type="InterPro" id="IPR000832">
    <property type="entry name" value="GPCR_2_secretin-like"/>
</dbReference>
<proteinExistence type="inferred from homology"/>
<dbReference type="AlphaFoldDB" id="A0A2T7Q1F6"/>
<dbReference type="InterPro" id="IPR032471">
    <property type="entry name" value="AGRL2-4_GAIN_subdom_A"/>
</dbReference>
<dbReference type="InterPro" id="IPR046338">
    <property type="entry name" value="GAIN_dom_sf"/>
</dbReference>
<evidence type="ECO:0000256" key="2">
    <source>
        <dbReference type="ARBA" id="ARBA00007343"/>
    </source>
</evidence>
<dbReference type="GO" id="GO:0004930">
    <property type="term" value="F:G protein-coupled receptor activity"/>
    <property type="evidence" value="ECO:0007669"/>
    <property type="project" value="UniProtKB-KW"/>
</dbReference>
<evidence type="ECO:0000256" key="9">
    <source>
        <dbReference type="PROSITE-ProRule" id="PRU01172"/>
    </source>
</evidence>
<dbReference type="Gene3D" id="1.20.1070.10">
    <property type="entry name" value="Rhodopsin 7-helix transmembrane proteins"/>
    <property type="match status" value="1"/>
</dbReference>
<keyword evidence="8" id="KW-0807">Transducer</keyword>
<protein>
    <recommendedName>
        <fullName evidence="15">G-protein coupled receptors family 2 profile 2 domain-containing protein</fullName>
    </recommendedName>
</protein>
<evidence type="ECO:0000256" key="6">
    <source>
        <dbReference type="ARBA" id="ARBA00023136"/>
    </source>
</evidence>
<organism evidence="13 14">
    <name type="scientific">Pomacea canaliculata</name>
    <name type="common">Golden apple snail</name>
    <dbReference type="NCBI Taxonomy" id="400727"/>
    <lineage>
        <taxon>Eukaryota</taxon>
        <taxon>Metazoa</taxon>
        <taxon>Spiralia</taxon>
        <taxon>Lophotrochozoa</taxon>
        <taxon>Mollusca</taxon>
        <taxon>Gastropoda</taxon>
        <taxon>Caenogastropoda</taxon>
        <taxon>Architaenioglossa</taxon>
        <taxon>Ampullarioidea</taxon>
        <taxon>Ampullariidae</taxon>
        <taxon>Pomacea</taxon>
    </lineage>
</organism>
<evidence type="ECO:0000256" key="3">
    <source>
        <dbReference type="ARBA" id="ARBA00022692"/>
    </source>
</evidence>
<comment type="caution">
    <text evidence="9">Lacks conserved residue(s) required for the propagation of feature annotation.</text>
</comment>
<keyword evidence="3 10" id="KW-0812">Transmembrane</keyword>
<dbReference type="Pfam" id="PF00002">
    <property type="entry name" value="7tm_2"/>
    <property type="match status" value="1"/>
</dbReference>
<dbReference type="Gene3D" id="2.60.220.50">
    <property type="match status" value="1"/>
</dbReference>
<dbReference type="InterPro" id="IPR013320">
    <property type="entry name" value="ConA-like_dom_sf"/>
</dbReference>
<feature type="transmembrane region" description="Helical" evidence="10">
    <location>
        <begin position="668"/>
        <end position="691"/>
    </location>
</feature>
<dbReference type="OrthoDB" id="547680at2759"/>
<comment type="similarity">
    <text evidence="2">Belongs to the G-protein coupled receptor 2 family. Adhesion G-protein coupled receptor (ADGR) subfamily.</text>
</comment>
<gene>
    <name evidence="13" type="ORF">C0Q70_02111</name>
</gene>
<evidence type="ECO:0000256" key="4">
    <source>
        <dbReference type="ARBA" id="ARBA00022989"/>
    </source>
</evidence>
<dbReference type="PRINTS" id="PR00895">
    <property type="entry name" value="PENTAXIN"/>
</dbReference>
<evidence type="ECO:0000259" key="11">
    <source>
        <dbReference type="PROSITE" id="PS50261"/>
    </source>
</evidence>
<dbReference type="SMART" id="SM00159">
    <property type="entry name" value="PTX"/>
    <property type="match status" value="1"/>
</dbReference>
<dbReference type="GO" id="GO:0005886">
    <property type="term" value="C:plasma membrane"/>
    <property type="evidence" value="ECO:0007669"/>
    <property type="project" value="TreeGrafter"/>
</dbReference>
<dbReference type="Proteomes" id="UP000245119">
    <property type="component" value="Linkage Group LG1"/>
</dbReference>
<reference evidence="13 14" key="1">
    <citation type="submission" date="2018-04" db="EMBL/GenBank/DDBJ databases">
        <title>The genome of golden apple snail Pomacea canaliculata provides insight into stress tolerance and invasive adaptation.</title>
        <authorList>
            <person name="Liu C."/>
            <person name="Liu B."/>
            <person name="Ren Y."/>
            <person name="Zhang Y."/>
            <person name="Wang H."/>
            <person name="Li S."/>
            <person name="Jiang F."/>
            <person name="Yin L."/>
            <person name="Zhang G."/>
            <person name="Qian W."/>
            <person name="Fan W."/>
        </authorList>
    </citation>
    <scope>NUCLEOTIDE SEQUENCE [LARGE SCALE GENOMIC DNA]</scope>
    <source>
        <strain evidence="13">SZHN2017</strain>
        <tissue evidence="13">Muscle</tissue>
    </source>
</reference>
<evidence type="ECO:0000256" key="8">
    <source>
        <dbReference type="ARBA" id="ARBA00023224"/>
    </source>
</evidence>
<feature type="transmembrane region" description="Helical" evidence="10">
    <location>
        <begin position="858"/>
        <end position="879"/>
    </location>
</feature>
<feature type="transmembrane region" description="Helical" evidence="10">
    <location>
        <begin position="703"/>
        <end position="719"/>
    </location>
</feature>
<evidence type="ECO:0008006" key="15">
    <source>
        <dbReference type="Google" id="ProtNLM"/>
    </source>
</evidence>
<dbReference type="InterPro" id="IPR017981">
    <property type="entry name" value="GPCR_2-like_7TM"/>
</dbReference>
<keyword evidence="6 10" id="KW-0472">Membrane</keyword>
<keyword evidence="4 10" id="KW-1133">Transmembrane helix</keyword>